<feature type="region of interest" description="Disordered" evidence="1">
    <location>
        <begin position="34"/>
        <end position="150"/>
    </location>
</feature>
<dbReference type="Proteomes" id="UP000037982">
    <property type="component" value="Unassembled WGS sequence"/>
</dbReference>
<name>A0A0N0XS09_9ACTN</name>
<sequence>MAATKVMKFWAVLLAVLGKLLASLGVSAHASAARREATLDGPAPRTAPPTIARPRTEPAPAPRSVPLYGQLGHAQRGLRRGLSCPLPPTIKQRIRAEAHGASPTSRSRLASGAEPPLTAPARAALHTAAAHESRAAIPAARSREPSSCPA</sequence>
<protein>
    <submittedName>
        <fullName evidence="3">Uncharacterized protein</fullName>
    </submittedName>
</protein>
<dbReference type="Pfam" id="PF19871">
    <property type="entry name" value="DUF6344"/>
    <property type="match status" value="1"/>
</dbReference>
<evidence type="ECO:0000256" key="2">
    <source>
        <dbReference type="SAM" id="SignalP"/>
    </source>
</evidence>
<dbReference type="PATRIC" id="fig|66876.3.peg.7054"/>
<gene>
    <name evidence="3" type="ORF">ADL29_32010</name>
</gene>
<dbReference type="EMBL" id="LGKG01000169">
    <property type="protein sequence ID" value="KPC59958.1"/>
    <property type="molecule type" value="Genomic_DNA"/>
</dbReference>
<feature type="chain" id="PRO_5038573252" evidence="2">
    <location>
        <begin position="29"/>
        <end position="150"/>
    </location>
</feature>
<reference evidence="4" key="1">
    <citation type="submission" date="2015-07" db="EMBL/GenBank/DDBJ databases">
        <authorList>
            <person name="Ju K.-S."/>
            <person name="Doroghazi J.R."/>
            <person name="Metcalf W.W."/>
        </authorList>
    </citation>
    <scope>NUCLEOTIDE SEQUENCE [LARGE SCALE GENOMIC DNA]</scope>
    <source>
        <strain evidence="4">NRRL ISP-5002</strain>
    </source>
</reference>
<feature type="compositionally biased region" description="Low complexity" evidence="1">
    <location>
        <begin position="42"/>
        <end position="53"/>
    </location>
</feature>
<keyword evidence="4" id="KW-1185">Reference proteome</keyword>
<organism evidence="3 4">
    <name type="scientific">Streptomyces chattanoogensis</name>
    <dbReference type="NCBI Taxonomy" id="66876"/>
    <lineage>
        <taxon>Bacteria</taxon>
        <taxon>Bacillati</taxon>
        <taxon>Actinomycetota</taxon>
        <taxon>Actinomycetes</taxon>
        <taxon>Kitasatosporales</taxon>
        <taxon>Streptomycetaceae</taxon>
        <taxon>Streptomyces</taxon>
    </lineage>
</organism>
<keyword evidence="2" id="KW-0732">Signal</keyword>
<dbReference type="RefSeq" id="WP_053927033.1">
    <property type="nucleotide sequence ID" value="NZ_LGKG01000169.1"/>
</dbReference>
<dbReference type="AlphaFoldDB" id="A0A0N0XS09"/>
<feature type="compositionally biased region" description="Low complexity" evidence="1">
    <location>
        <begin position="113"/>
        <end position="128"/>
    </location>
</feature>
<evidence type="ECO:0000313" key="3">
    <source>
        <dbReference type="EMBL" id="KPC59958.1"/>
    </source>
</evidence>
<evidence type="ECO:0000313" key="4">
    <source>
        <dbReference type="Proteomes" id="UP000037982"/>
    </source>
</evidence>
<feature type="signal peptide" evidence="2">
    <location>
        <begin position="1"/>
        <end position="28"/>
    </location>
</feature>
<accession>A0A0N0XS09</accession>
<evidence type="ECO:0000256" key="1">
    <source>
        <dbReference type="SAM" id="MobiDB-lite"/>
    </source>
</evidence>
<proteinExistence type="predicted"/>
<dbReference type="InterPro" id="IPR045925">
    <property type="entry name" value="DUF6344"/>
</dbReference>
<comment type="caution">
    <text evidence="3">The sequence shown here is derived from an EMBL/GenBank/DDBJ whole genome shotgun (WGS) entry which is preliminary data.</text>
</comment>